<dbReference type="InterPro" id="IPR010115">
    <property type="entry name" value="FbiA/CofD"/>
</dbReference>
<keyword evidence="2" id="KW-0460">Magnesium</keyword>
<dbReference type="HAMAP" id="MF_01257">
    <property type="entry name" value="CofD"/>
    <property type="match status" value="1"/>
</dbReference>
<dbReference type="SUPFAM" id="SSF142338">
    <property type="entry name" value="CofD-like"/>
    <property type="match status" value="1"/>
</dbReference>
<reference evidence="3 4" key="1">
    <citation type="submission" date="2024-01" db="EMBL/GenBank/DDBJ databases">
        <title>the genome sequence of strain Microbacterium schleiferi NBRC 15075.</title>
        <authorList>
            <person name="Ding Y."/>
            <person name="Zhang G."/>
        </authorList>
    </citation>
    <scope>NUCLEOTIDE SEQUENCE [LARGE SCALE GENOMIC DNA]</scope>
    <source>
        <strain evidence="3 4">NBRC 15075</strain>
    </source>
</reference>
<dbReference type="RefSeq" id="WP_331791010.1">
    <property type="nucleotide sequence ID" value="NZ_BAAAUO010000005.1"/>
</dbReference>
<dbReference type="NCBIfam" id="TIGR01819">
    <property type="entry name" value="F420_cofD"/>
    <property type="match status" value="1"/>
</dbReference>
<dbReference type="GO" id="GO:0043743">
    <property type="term" value="F:LPPG:FO 2-phospho-L-lactate transferase activity"/>
    <property type="evidence" value="ECO:0007669"/>
    <property type="project" value="UniProtKB-EC"/>
</dbReference>
<evidence type="ECO:0000313" key="3">
    <source>
        <dbReference type="EMBL" id="MEF2254482.1"/>
    </source>
</evidence>
<evidence type="ECO:0000256" key="2">
    <source>
        <dbReference type="ARBA" id="ARBA00022842"/>
    </source>
</evidence>
<evidence type="ECO:0000256" key="1">
    <source>
        <dbReference type="ARBA" id="ARBA00022679"/>
    </source>
</evidence>
<name>A0ABU7V478_9MICO</name>
<dbReference type="Gene3D" id="1.10.8.240">
    <property type="entry name" value="CofD-like domain"/>
    <property type="match status" value="1"/>
</dbReference>
<dbReference type="Proteomes" id="UP001351900">
    <property type="component" value="Unassembled WGS sequence"/>
</dbReference>
<comment type="caution">
    <text evidence="3">The sequence shown here is derived from an EMBL/GenBank/DDBJ whole genome shotgun (WGS) entry which is preliminary data.</text>
</comment>
<sequence>MQITVLSGGVGGARFVIGVREWARRDAAARGLPADAAHDIRVVVNTGDDWWLAGLRIAPDHDSLLYSLSGQNDQDRGWGRRDETERVASELQAWGVTPEWFTLGDLDLGVHIARTAWLRSGIPLSEVYRRLGARWPLGATLLPATEDEIDTHVHTADGQRMHFQEWWTRHRATIPAVSFENAGIDTARPAAGALEAIAAADVILIAPSNPVVSIGPILGIPGMRDALRTASAPVVGVAPVIGGRVVRGMADACLTAIGVDTDAAAIARHYAARGADAARGAQGVLDGWLVAEEDAASVDGLAVDGIPTRAVPLWMRDADTSAALAGDAIALARDLR</sequence>
<dbReference type="InterPro" id="IPR038136">
    <property type="entry name" value="CofD-like_dom_sf"/>
</dbReference>
<keyword evidence="4" id="KW-1185">Reference proteome</keyword>
<dbReference type="PANTHER" id="PTHR43007">
    <property type="entry name" value="2-PHOSPHO-L-LACTATE TRANSFERASE"/>
    <property type="match status" value="1"/>
</dbReference>
<evidence type="ECO:0000313" key="4">
    <source>
        <dbReference type="Proteomes" id="UP001351900"/>
    </source>
</evidence>
<dbReference type="EC" id="2.7.8.28" evidence="3"/>
<organism evidence="3 4">
    <name type="scientific">Microbacterium schleiferi</name>
    <dbReference type="NCBI Taxonomy" id="69362"/>
    <lineage>
        <taxon>Bacteria</taxon>
        <taxon>Bacillati</taxon>
        <taxon>Actinomycetota</taxon>
        <taxon>Actinomycetes</taxon>
        <taxon>Micrococcales</taxon>
        <taxon>Microbacteriaceae</taxon>
        <taxon>Microbacterium</taxon>
    </lineage>
</organism>
<gene>
    <name evidence="3" type="primary">cofD</name>
    <name evidence="3" type="ORF">V2V91_04940</name>
</gene>
<dbReference type="Pfam" id="PF01933">
    <property type="entry name" value="CofD"/>
    <property type="match status" value="1"/>
</dbReference>
<dbReference type="PANTHER" id="PTHR43007:SF1">
    <property type="entry name" value="2-PHOSPHO-L-LACTATE TRANSFERASE"/>
    <property type="match status" value="1"/>
</dbReference>
<keyword evidence="1 3" id="KW-0808">Transferase</keyword>
<dbReference type="EMBL" id="JAZHOV010000002">
    <property type="protein sequence ID" value="MEF2254482.1"/>
    <property type="molecule type" value="Genomic_DNA"/>
</dbReference>
<dbReference type="InterPro" id="IPR002882">
    <property type="entry name" value="CofD"/>
</dbReference>
<dbReference type="Gene3D" id="3.40.50.10680">
    <property type="entry name" value="CofD-like domains"/>
    <property type="match status" value="1"/>
</dbReference>
<protein>
    <submittedName>
        <fullName evidence="3">2-phospho-L-lactate transferase</fullName>
        <ecNumber evidence="3">2.7.8.28</ecNumber>
    </submittedName>
</protein>
<accession>A0ABU7V478</accession>
<proteinExistence type="inferred from homology"/>